<organism evidence="1 2">
    <name type="scientific">Colocasia esculenta</name>
    <name type="common">Wild taro</name>
    <name type="synonym">Arum esculentum</name>
    <dbReference type="NCBI Taxonomy" id="4460"/>
    <lineage>
        <taxon>Eukaryota</taxon>
        <taxon>Viridiplantae</taxon>
        <taxon>Streptophyta</taxon>
        <taxon>Embryophyta</taxon>
        <taxon>Tracheophyta</taxon>
        <taxon>Spermatophyta</taxon>
        <taxon>Magnoliopsida</taxon>
        <taxon>Liliopsida</taxon>
        <taxon>Araceae</taxon>
        <taxon>Aroideae</taxon>
        <taxon>Colocasieae</taxon>
        <taxon>Colocasia</taxon>
    </lineage>
</organism>
<sequence length="285" mass="31208">MFGCVAFSSHLGVTPRVLCSLALILGSRRAGVSRSERDMFLVAFWMARRRPLCHVLVVAVAVCHVSASQRLSPFPGTPILGSPLREVSGLRVCSNWQPTVRSGSACGPSTLWRSEEAVLVVRRRSHLVAARGLGSCCCGCVPRVRIAGVKATCQVSRSPEAPARATHGLAPVGLSEVFSYCSGRGRTGNPYWALFARLTPLLPSARGSSSRELGVGRVVEAGLEVQWMKKVEKEELESEEVTLYPPTVPETPEAAMEMNRESFWRIMGRNGTEALMKFWREQRIL</sequence>
<proteinExistence type="predicted"/>
<gene>
    <name evidence="1" type="ORF">Taro_016191</name>
</gene>
<reference evidence="1" key="1">
    <citation type="submission" date="2017-07" db="EMBL/GenBank/DDBJ databases">
        <title>Taro Niue Genome Assembly and Annotation.</title>
        <authorList>
            <person name="Atibalentja N."/>
            <person name="Keating K."/>
            <person name="Fields C.J."/>
        </authorList>
    </citation>
    <scope>NUCLEOTIDE SEQUENCE</scope>
    <source>
        <strain evidence="1">Niue_2</strain>
        <tissue evidence="1">Leaf</tissue>
    </source>
</reference>
<dbReference type="AlphaFoldDB" id="A0A843UN62"/>
<comment type="caution">
    <text evidence="1">The sequence shown here is derived from an EMBL/GenBank/DDBJ whole genome shotgun (WGS) entry which is preliminary data.</text>
</comment>
<dbReference type="EMBL" id="NMUH01000712">
    <property type="protein sequence ID" value="MQL83696.1"/>
    <property type="molecule type" value="Genomic_DNA"/>
</dbReference>
<accession>A0A843UN62</accession>
<evidence type="ECO:0000313" key="2">
    <source>
        <dbReference type="Proteomes" id="UP000652761"/>
    </source>
</evidence>
<keyword evidence="2" id="KW-1185">Reference proteome</keyword>
<evidence type="ECO:0000313" key="1">
    <source>
        <dbReference type="EMBL" id="MQL83696.1"/>
    </source>
</evidence>
<protein>
    <submittedName>
        <fullName evidence="1">Uncharacterized protein</fullName>
    </submittedName>
</protein>
<dbReference type="Proteomes" id="UP000652761">
    <property type="component" value="Unassembled WGS sequence"/>
</dbReference>
<name>A0A843UN62_COLES</name>